<reference evidence="2" key="1">
    <citation type="submission" date="2020-08" db="EMBL/GenBank/DDBJ databases">
        <title>Plant Genome Project.</title>
        <authorList>
            <person name="Zhang R.-G."/>
        </authorList>
    </citation>
    <scope>NUCLEOTIDE SEQUENCE</scope>
    <source>
        <strain evidence="2">WSP0</strain>
        <tissue evidence="2">Leaf</tissue>
    </source>
</reference>
<evidence type="ECO:0000256" key="1">
    <source>
        <dbReference type="SAM" id="MobiDB-lite"/>
    </source>
</evidence>
<dbReference type="GO" id="GO:0006974">
    <property type="term" value="P:DNA damage response"/>
    <property type="evidence" value="ECO:0007669"/>
    <property type="project" value="InterPro"/>
</dbReference>
<accession>A0AAV6LAT0</accession>
<keyword evidence="3" id="KW-1185">Reference proteome</keyword>
<gene>
    <name evidence="2" type="ORF">RHGRI_005054</name>
</gene>
<dbReference type="GO" id="GO:0030915">
    <property type="term" value="C:Smc5-Smc6 complex"/>
    <property type="evidence" value="ECO:0007669"/>
    <property type="project" value="InterPro"/>
</dbReference>
<dbReference type="Proteomes" id="UP000823749">
    <property type="component" value="Chromosome 2"/>
</dbReference>
<comment type="caution">
    <text evidence="2">The sequence shown here is derived from an EMBL/GenBank/DDBJ whole genome shotgun (WGS) entry which is preliminary data.</text>
</comment>
<evidence type="ECO:0000313" key="3">
    <source>
        <dbReference type="Proteomes" id="UP000823749"/>
    </source>
</evidence>
<dbReference type="GO" id="GO:0005634">
    <property type="term" value="C:nucleus"/>
    <property type="evidence" value="ECO:0007669"/>
    <property type="project" value="InterPro"/>
</dbReference>
<dbReference type="AlphaFoldDB" id="A0AAV6LAT0"/>
<evidence type="ECO:0000313" key="2">
    <source>
        <dbReference type="EMBL" id="KAG5562183.1"/>
    </source>
</evidence>
<protein>
    <submittedName>
        <fullName evidence="2">Uncharacterized protein</fullName>
    </submittedName>
</protein>
<dbReference type="InterPro" id="IPR034561">
    <property type="entry name" value="SNI1"/>
</dbReference>
<organism evidence="2 3">
    <name type="scientific">Rhododendron griersonianum</name>
    <dbReference type="NCBI Taxonomy" id="479676"/>
    <lineage>
        <taxon>Eukaryota</taxon>
        <taxon>Viridiplantae</taxon>
        <taxon>Streptophyta</taxon>
        <taxon>Embryophyta</taxon>
        <taxon>Tracheophyta</taxon>
        <taxon>Spermatophyta</taxon>
        <taxon>Magnoliopsida</taxon>
        <taxon>eudicotyledons</taxon>
        <taxon>Gunneridae</taxon>
        <taxon>Pentapetalae</taxon>
        <taxon>asterids</taxon>
        <taxon>Ericales</taxon>
        <taxon>Ericaceae</taxon>
        <taxon>Ericoideae</taxon>
        <taxon>Rhodoreae</taxon>
        <taxon>Rhododendron</taxon>
    </lineage>
</organism>
<feature type="region of interest" description="Disordered" evidence="1">
    <location>
        <begin position="66"/>
        <end position="100"/>
    </location>
</feature>
<dbReference type="PANTHER" id="PTHR37243:SF2">
    <property type="entry name" value="NEGATIVE REGULATOR OF SYSTEMIC ACQUIRED RESISTANCE SNI1"/>
    <property type="match status" value="1"/>
</dbReference>
<dbReference type="GO" id="GO:0045892">
    <property type="term" value="P:negative regulation of DNA-templated transcription"/>
    <property type="evidence" value="ECO:0007669"/>
    <property type="project" value="InterPro"/>
</dbReference>
<dbReference type="GO" id="GO:0010113">
    <property type="term" value="P:negative regulation of systemic acquired resistance"/>
    <property type="evidence" value="ECO:0007669"/>
    <property type="project" value="TreeGrafter"/>
</dbReference>
<name>A0AAV6LAT0_9ERIC</name>
<dbReference type="PANTHER" id="PTHR37243">
    <property type="entry name" value="NEGATIVE REGULATOR OF SYSTEMIC ACQUIRED RESISTANCE SNI1"/>
    <property type="match status" value="1"/>
</dbReference>
<sequence>MCEAIFEILKDDNSLELIMASYRLLTELDKHFPRVYASKVEKSELPSPSSVPELVVVEDAWSPFISGSDSEREDANKNSGSLDFAGFGTQGSQETRTGGRMMAANGEGSGEWVFTFQFQGFEILIQDLAKAAIGRKMEEFETKIAT</sequence>
<dbReference type="GO" id="GO:0000976">
    <property type="term" value="F:transcription cis-regulatory region binding"/>
    <property type="evidence" value="ECO:0007669"/>
    <property type="project" value="TreeGrafter"/>
</dbReference>
<dbReference type="EMBL" id="JACTNZ010000002">
    <property type="protein sequence ID" value="KAG5562183.1"/>
    <property type="molecule type" value="Genomic_DNA"/>
</dbReference>
<proteinExistence type="predicted"/>